<accession>A0ABP1C9Z0</accession>
<dbReference type="CDD" id="cd09743">
    <property type="entry name" value="Csx16_III-U"/>
    <property type="match status" value="1"/>
</dbReference>
<dbReference type="NCBIfam" id="TIGR02549">
    <property type="entry name" value="CRISPR_DxTHG"/>
    <property type="match status" value="1"/>
</dbReference>
<sequence length="513" mass="56230">MPKTRLISFLGTGNYQPVRYFWPDFPDDPGVETRYVGHALAETLRADEIIVLATAKAEETHGQKLADDFRAAGLPEPKLRPIRDGKGPAELWENFRTLRQALAEAGAESIVLDITHGFRSQPFFAGAVVSFVRSLADRPADIRVVYGAFEAKDEQGRAPIWDLTAFIELVDWTQAIREFTRTGEAETLSRQAEMIGRRLAKDWNAAGRPGARPAVKEFADTLREFGGALVTVRTGALLLPRGNKPSVTRALRQALSAARADLERHIPPLAEVLDRMETDLLKPLDHDLSHLSGATGQAAMAALARLYLDLGRYAEAAAVLREGWVNLYASEPATQPGTAAFDAAQRAKAEARWRETSGNAARTIATVRNDLEHAGFNKQPLPPETIRDQLNKLIAEFAQVPPPAAEPTVPGKTYFVTRHAGAREWAAGRGIAVDEVIDHLDPGLIRPGDSVLGTLPANLAAEICARGGRYFHLSLDLPPEARGRELTAADMERFGARLEEFEVRRVTPDRDEG</sequence>
<organism evidence="1 2">
    <name type="scientific">Candidatus Methylocalor cossyra</name>
    <dbReference type="NCBI Taxonomy" id="3108543"/>
    <lineage>
        <taxon>Bacteria</taxon>
        <taxon>Pseudomonadati</taxon>
        <taxon>Pseudomonadota</taxon>
        <taxon>Gammaproteobacteria</taxon>
        <taxon>Methylococcales</taxon>
        <taxon>Methylococcaceae</taxon>
        <taxon>Candidatus Methylocalor</taxon>
    </lineage>
</organism>
<dbReference type="InterPro" id="IPR013443">
    <property type="entry name" value="CRISPR-assoc_prot_Csx16"/>
</dbReference>
<evidence type="ECO:0000313" key="1">
    <source>
        <dbReference type="EMBL" id="CAL1241052.1"/>
    </source>
</evidence>
<gene>
    <name evidence="1" type="ORF">MECH1_V1_2276</name>
</gene>
<name>A0ABP1C9Z0_9GAMM</name>
<dbReference type="RefSeq" id="WP_348757582.1">
    <property type="nucleotide sequence ID" value="NZ_OZ026884.1"/>
</dbReference>
<reference evidence="1 2" key="1">
    <citation type="submission" date="2024-04" db="EMBL/GenBank/DDBJ databases">
        <authorList>
            <person name="Cremers G."/>
        </authorList>
    </citation>
    <scope>NUCLEOTIDE SEQUENCE [LARGE SCALE GENOMIC DNA]</scope>
    <source>
        <strain evidence="1">MeCH1-AG</strain>
    </source>
</reference>
<dbReference type="EMBL" id="OZ026884">
    <property type="protein sequence ID" value="CAL1241052.1"/>
    <property type="molecule type" value="Genomic_DNA"/>
</dbReference>
<dbReference type="InterPro" id="IPR013383">
    <property type="entry name" value="CRISPR-assoc_prot_DxTHG_CS"/>
</dbReference>
<evidence type="ECO:0000313" key="2">
    <source>
        <dbReference type="Proteomes" id="UP001497493"/>
    </source>
</evidence>
<protein>
    <submittedName>
        <fullName evidence="1">CRISPR-associated protein</fullName>
    </submittedName>
</protein>
<dbReference type="CDD" id="cd09732">
    <property type="entry name" value="Csx1_III-U"/>
    <property type="match status" value="1"/>
</dbReference>
<dbReference type="SUPFAM" id="SSF160980">
    <property type="entry name" value="SSO1389-like"/>
    <property type="match status" value="1"/>
</dbReference>
<dbReference type="NCBIfam" id="TIGR02620">
    <property type="entry name" value="cas_VVA1548"/>
    <property type="match status" value="1"/>
</dbReference>
<dbReference type="Pfam" id="PF09652">
    <property type="entry name" value="Cas_VVA1548"/>
    <property type="match status" value="1"/>
</dbReference>
<dbReference type="Proteomes" id="UP001497493">
    <property type="component" value="Chromosome"/>
</dbReference>
<keyword evidence="2" id="KW-1185">Reference proteome</keyword>
<proteinExistence type="predicted"/>